<dbReference type="InterPro" id="IPR033979">
    <property type="entry name" value="MINDY_domain"/>
</dbReference>
<dbReference type="GO" id="GO:0005829">
    <property type="term" value="C:cytosol"/>
    <property type="evidence" value="ECO:0007669"/>
    <property type="project" value="TreeGrafter"/>
</dbReference>
<feature type="compositionally biased region" description="Low complexity" evidence="1">
    <location>
        <begin position="319"/>
        <end position="330"/>
    </location>
</feature>
<evidence type="ECO:0000259" key="2">
    <source>
        <dbReference type="Pfam" id="PF04424"/>
    </source>
</evidence>
<dbReference type="PANTHER" id="PTHR18063:SF6">
    <property type="entry name" value="UBIQUITIN CARBOXYL-TERMINAL HYDROLASE"/>
    <property type="match status" value="1"/>
</dbReference>
<feature type="region of interest" description="Disordered" evidence="1">
    <location>
        <begin position="313"/>
        <end position="332"/>
    </location>
</feature>
<evidence type="ECO:0000313" key="3">
    <source>
        <dbReference type="EMBL" id="KAK2080282.1"/>
    </source>
</evidence>
<feature type="region of interest" description="Disordered" evidence="1">
    <location>
        <begin position="258"/>
        <end position="303"/>
    </location>
</feature>
<feature type="compositionally biased region" description="Low complexity" evidence="1">
    <location>
        <begin position="487"/>
        <end position="505"/>
    </location>
</feature>
<dbReference type="GO" id="GO:0071944">
    <property type="term" value="C:cell periphery"/>
    <property type="evidence" value="ECO:0007669"/>
    <property type="project" value="TreeGrafter"/>
</dbReference>
<sequence length="526" mass="55286">MSSGNTYPVKRVRFAGKKVPILLQDVNGPCPLIALANVLFLRGKVDLPAGAGEVDADRVTQLLVGYFLDANPSEGRSEEVQVALHRQLEEAINLLPKLSTGIDVNVRFTTTDGFEFTSETGLFDLMHVRLVHGWLVDPQVCLVGQDATTAEALGTKSYNELIAELPVDIPGRSPGGSGSAIGADALRRALVSASASVGNSESPLRSQTLATDDSLSSTISQMLSELVKDAFSRSHGVSGALSGQTGWSYGQLLASSQTLSPQRSTLAEEPGPSSTKAPVPAPAAAAQGPGANEGGADEKESVVALSSNVAAQTSPFGEPGPAAASSPGPARHIPDADALQRCLVVQQFLESCPSQLTYHGLSALQQDLGEGELAVFFRNNHFNVLHKREGQLYLLVTDQGYQYESDVVWEHLASVDGDTALLDADFLPFQPHGAATRAGSTSPGEEHANADFALAMALQQQEEEEARRRRERATRAAEARPLDAQVAPLATAAASRRAGAAASPSAPSPARPQTKPKSKSTDCAIM</sequence>
<comment type="caution">
    <text evidence="3">The sequence shown here is derived from an EMBL/GenBank/DDBJ whole genome shotgun (WGS) entry which is preliminary data.</text>
</comment>
<dbReference type="GO" id="GO:0016807">
    <property type="term" value="F:cysteine-type carboxypeptidase activity"/>
    <property type="evidence" value="ECO:0007669"/>
    <property type="project" value="TreeGrafter"/>
</dbReference>
<accession>A0AAD9MJQ5</accession>
<dbReference type="GO" id="GO:0004843">
    <property type="term" value="F:cysteine-type deubiquitinase activity"/>
    <property type="evidence" value="ECO:0007669"/>
    <property type="project" value="InterPro"/>
</dbReference>
<dbReference type="GO" id="GO:0071108">
    <property type="term" value="P:protein K48-linked deubiquitination"/>
    <property type="evidence" value="ECO:0007669"/>
    <property type="project" value="TreeGrafter"/>
</dbReference>
<feature type="compositionally biased region" description="Basic and acidic residues" evidence="1">
    <location>
        <begin position="465"/>
        <end position="481"/>
    </location>
</feature>
<organism evidence="3 4">
    <name type="scientific">Prototheca wickerhamii</name>
    <dbReference type="NCBI Taxonomy" id="3111"/>
    <lineage>
        <taxon>Eukaryota</taxon>
        <taxon>Viridiplantae</taxon>
        <taxon>Chlorophyta</taxon>
        <taxon>core chlorophytes</taxon>
        <taxon>Trebouxiophyceae</taxon>
        <taxon>Chlorellales</taxon>
        <taxon>Chlorellaceae</taxon>
        <taxon>Prototheca</taxon>
    </lineage>
</organism>
<feature type="region of interest" description="Disordered" evidence="1">
    <location>
        <begin position="460"/>
        <end position="526"/>
    </location>
</feature>
<dbReference type="Proteomes" id="UP001255856">
    <property type="component" value="Unassembled WGS sequence"/>
</dbReference>
<dbReference type="GO" id="GO:1990380">
    <property type="term" value="F:K48-linked deubiquitinase activity"/>
    <property type="evidence" value="ECO:0007669"/>
    <property type="project" value="InterPro"/>
</dbReference>
<dbReference type="InterPro" id="IPR007518">
    <property type="entry name" value="MINDY"/>
</dbReference>
<proteinExistence type="predicted"/>
<protein>
    <recommendedName>
        <fullName evidence="2">MINDY deubiquitinase domain-containing protein</fullName>
    </recommendedName>
</protein>
<dbReference type="AlphaFoldDB" id="A0AAD9MJQ5"/>
<keyword evidence="4" id="KW-1185">Reference proteome</keyword>
<feature type="domain" description="MINDY deubiquitinase" evidence="2">
    <location>
        <begin position="6"/>
        <end position="426"/>
    </location>
</feature>
<gene>
    <name evidence="3" type="ORF">QBZ16_000135</name>
</gene>
<name>A0AAD9MJQ5_PROWI</name>
<evidence type="ECO:0000256" key="1">
    <source>
        <dbReference type="SAM" id="MobiDB-lite"/>
    </source>
</evidence>
<dbReference type="Pfam" id="PF04424">
    <property type="entry name" value="MINDY_DUB"/>
    <property type="match status" value="1"/>
</dbReference>
<evidence type="ECO:0000313" key="4">
    <source>
        <dbReference type="Proteomes" id="UP001255856"/>
    </source>
</evidence>
<dbReference type="PANTHER" id="PTHR18063">
    <property type="entry name" value="NF-E2 INDUCIBLE PROTEIN"/>
    <property type="match status" value="1"/>
</dbReference>
<dbReference type="EMBL" id="JASFZW010000001">
    <property type="protein sequence ID" value="KAK2080282.1"/>
    <property type="molecule type" value="Genomic_DNA"/>
</dbReference>
<reference evidence="3" key="1">
    <citation type="submission" date="2021-01" db="EMBL/GenBank/DDBJ databases">
        <authorList>
            <person name="Eckstrom K.M.E."/>
        </authorList>
    </citation>
    <scope>NUCLEOTIDE SEQUENCE</scope>
    <source>
        <strain evidence="3">UVCC 0001</strain>
    </source>
</reference>